<feature type="compositionally biased region" description="Low complexity" evidence="1">
    <location>
        <begin position="524"/>
        <end position="537"/>
    </location>
</feature>
<organism evidence="2 3">
    <name type="scientific">Hemibagrus guttatus</name>
    <dbReference type="NCBI Taxonomy" id="175788"/>
    <lineage>
        <taxon>Eukaryota</taxon>
        <taxon>Metazoa</taxon>
        <taxon>Chordata</taxon>
        <taxon>Craniata</taxon>
        <taxon>Vertebrata</taxon>
        <taxon>Euteleostomi</taxon>
        <taxon>Actinopterygii</taxon>
        <taxon>Neopterygii</taxon>
        <taxon>Teleostei</taxon>
        <taxon>Ostariophysi</taxon>
        <taxon>Siluriformes</taxon>
        <taxon>Bagridae</taxon>
        <taxon>Hemibagrus</taxon>
    </lineage>
</organism>
<reference evidence="2" key="1">
    <citation type="submission" date="2023-06" db="EMBL/GenBank/DDBJ databases">
        <title>Male Hemibagrus guttatus genome.</title>
        <authorList>
            <person name="Bian C."/>
        </authorList>
    </citation>
    <scope>NUCLEOTIDE SEQUENCE</scope>
    <source>
        <strain evidence="2">Male_cb2023</strain>
        <tissue evidence="2">Muscle</tissue>
    </source>
</reference>
<feature type="region of interest" description="Disordered" evidence="1">
    <location>
        <begin position="285"/>
        <end position="327"/>
    </location>
</feature>
<dbReference type="Proteomes" id="UP001274896">
    <property type="component" value="Unassembled WGS sequence"/>
</dbReference>
<feature type="region of interest" description="Disordered" evidence="1">
    <location>
        <begin position="442"/>
        <end position="762"/>
    </location>
</feature>
<feature type="compositionally biased region" description="Low complexity" evidence="1">
    <location>
        <begin position="492"/>
        <end position="511"/>
    </location>
</feature>
<feature type="region of interest" description="Disordered" evidence="1">
    <location>
        <begin position="252"/>
        <end position="271"/>
    </location>
</feature>
<evidence type="ECO:0000313" key="3">
    <source>
        <dbReference type="Proteomes" id="UP001274896"/>
    </source>
</evidence>
<proteinExistence type="predicted"/>
<feature type="compositionally biased region" description="Polar residues" evidence="1">
    <location>
        <begin position="223"/>
        <end position="239"/>
    </location>
</feature>
<feature type="compositionally biased region" description="Basic and acidic residues" evidence="1">
    <location>
        <begin position="452"/>
        <end position="467"/>
    </location>
</feature>
<feature type="compositionally biased region" description="Acidic residues" evidence="1">
    <location>
        <begin position="587"/>
        <end position="596"/>
    </location>
</feature>
<comment type="caution">
    <text evidence="2">The sequence shown here is derived from an EMBL/GenBank/DDBJ whole genome shotgun (WGS) entry which is preliminary data.</text>
</comment>
<gene>
    <name evidence="2" type="ORF">QTP70_012663</name>
</gene>
<dbReference type="EMBL" id="JAUCMX010000017">
    <property type="protein sequence ID" value="KAK3518767.1"/>
    <property type="molecule type" value="Genomic_DNA"/>
</dbReference>
<keyword evidence="3" id="KW-1185">Reference proteome</keyword>
<feature type="compositionally biased region" description="Low complexity" evidence="1">
    <location>
        <begin position="692"/>
        <end position="705"/>
    </location>
</feature>
<feature type="compositionally biased region" description="Basic and acidic residues" evidence="1">
    <location>
        <begin position="145"/>
        <end position="171"/>
    </location>
</feature>
<feature type="compositionally biased region" description="Polar residues" evidence="1">
    <location>
        <begin position="750"/>
        <end position="762"/>
    </location>
</feature>
<evidence type="ECO:0000313" key="2">
    <source>
        <dbReference type="EMBL" id="KAK3518767.1"/>
    </source>
</evidence>
<feature type="compositionally biased region" description="Polar residues" evidence="1">
    <location>
        <begin position="198"/>
        <end position="208"/>
    </location>
</feature>
<feature type="compositionally biased region" description="Polar residues" evidence="1">
    <location>
        <begin position="317"/>
        <end position="327"/>
    </location>
</feature>
<protein>
    <submittedName>
        <fullName evidence="2">Uncharacterized protein</fullName>
    </submittedName>
</protein>
<name>A0AAE0QDX3_9TELE</name>
<feature type="compositionally biased region" description="Basic and acidic residues" evidence="1">
    <location>
        <begin position="260"/>
        <end position="269"/>
    </location>
</feature>
<feature type="compositionally biased region" description="Polar residues" evidence="1">
    <location>
        <begin position="597"/>
        <end position="632"/>
    </location>
</feature>
<feature type="compositionally biased region" description="Basic and acidic residues" evidence="1">
    <location>
        <begin position="180"/>
        <end position="194"/>
    </location>
</feature>
<accession>A0AAE0QDX3</accession>
<sequence length="876" mass="94708">MSISQIISFPKQLQKSSDPDMIIVPSNLGLIIGAVTSRVTQFKGNSGSDIIIKAPAGFGKPNEKGQSTVTVSLRDENTNVSVDVVSFIFSVNSEETSDAEVGESNGGFSYEGVQDNGAGPEKKNTDNDEEMSKEGFDPTAGHEVLNSDKELDKSEEETPKPRDNKSGEDQIHSTSSQSETRLDSEESDPEHSKFFETTAASDTSSIQDDSNESEHQENKVHTDQSNSAEPSAQHLSGQLTGLRLVLASSFVHQETTSSEAKGKGTDSRSDISSVVGLTTISQSMLGPFQKASELSSSSEEETDDEHKNSVTDPKPSKSPSLNSHPESMVNTEIVKKNDALIAPLFSGSDVYPEYVNDWQYDPRYYDLYRNHPGYAAGYDPYGAGYDPYGAGYDPYQAGYDPYGAGYDPYQAGYDPYGEGYDPYRAGYDPYGAGYDPYGAGYDPYQAGYDNQDPYHKTESEDPRHDVEQETTAYSVDENESHPTEISNIQDNSYSEEQPQSQSISPSSTPVSLPEGSENMDFAQNIPSEEPSNSSSIETSREMELLPSKGANDFNGPGPAVSNSEEGTETADAVGKKMAATGSFSSEESAETTDSEQDSQNPMDQPENQGTPDPAIQTSSHMSLVQLSPNIQEAHNEEDPQSQSPVDLTPAFSSEEDEPLANTIEHIMALAFSSGTNKGGKNPDSTLLDETISKNNQNEESFSNESATDSPAISAEVIRESVHVTTESPPLDSESAPTSDLLVSNEDASSEKITPNPSANLHITQRSGGLVNSAEANANNAKDSEESQESQIFLSSTAFPIVSQPTQEQHTENSSDEENTQDRKSIQGIISQFPVETSAKIIATNIWTSFLQALKVPIANPSGQAFQKNVRRPQSTR</sequence>
<evidence type="ECO:0000256" key="1">
    <source>
        <dbReference type="SAM" id="MobiDB-lite"/>
    </source>
</evidence>
<dbReference type="AlphaFoldDB" id="A0AAE0QDX3"/>
<feature type="region of interest" description="Disordered" evidence="1">
    <location>
        <begin position="802"/>
        <end position="822"/>
    </location>
</feature>
<feature type="region of interest" description="Disordered" evidence="1">
    <location>
        <begin position="95"/>
        <end position="240"/>
    </location>
</feature>
<feature type="compositionally biased region" description="Basic and acidic residues" evidence="1">
    <location>
        <begin position="212"/>
        <end position="222"/>
    </location>
</feature>
<feature type="compositionally biased region" description="Basic and acidic residues" evidence="1">
    <location>
        <begin position="120"/>
        <end position="136"/>
    </location>
</feature>